<proteinExistence type="predicted"/>
<protein>
    <submittedName>
        <fullName evidence="1">Uncharacterized protein</fullName>
    </submittedName>
</protein>
<name>A0A7S2CR77_9STRA</name>
<dbReference type="EMBL" id="HBGS01032012">
    <property type="protein sequence ID" value="CAD9432571.1"/>
    <property type="molecule type" value="Transcribed_RNA"/>
</dbReference>
<organism evidence="1">
    <name type="scientific">Octactis speculum</name>
    <dbReference type="NCBI Taxonomy" id="3111310"/>
    <lineage>
        <taxon>Eukaryota</taxon>
        <taxon>Sar</taxon>
        <taxon>Stramenopiles</taxon>
        <taxon>Ochrophyta</taxon>
        <taxon>Dictyochophyceae</taxon>
        <taxon>Dictyochales</taxon>
        <taxon>Dictyochaceae</taxon>
        <taxon>Octactis</taxon>
    </lineage>
</organism>
<dbReference type="AlphaFoldDB" id="A0A7S2CR77"/>
<accession>A0A7S2CR77</accession>
<sequence>MGLCRRSHRVPNGRLNKKSMEKNIQIGMIRKHMRTVLLYPSPEENKTRAWEGGEEGSEAPRMRATMSTLGEWGEEGGGEGCHVAVWASDRCHPSLHFGFRHQMVPLLCTSLSCHLRYCFGHSGYPDRVS</sequence>
<reference evidence="1" key="1">
    <citation type="submission" date="2021-01" db="EMBL/GenBank/DDBJ databases">
        <authorList>
            <person name="Corre E."/>
            <person name="Pelletier E."/>
            <person name="Niang G."/>
            <person name="Scheremetjew M."/>
            <person name="Finn R."/>
            <person name="Kale V."/>
            <person name="Holt S."/>
            <person name="Cochrane G."/>
            <person name="Meng A."/>
            <person name="Brown T."/>
            <person name="Cohen L."/>
        </authorList>
    </citation>
    <scope>NUCLEOTIDE SEQUENCE</scope>
    <source>
        <strain evidence="1">CCMP1381</strain>
    </source>
</reference>
<gene>
    <name evidence="1" type="ORF">DSPE1174_LOCUS16414</name>
</gene>
<evidence type="ECO:0000313" key="1">
    <source>
        <dbReference type="EMBL" id="CAD9432571.1"/>
    </source>
</evidence>